<dbReference type="AlphaFoldDB" id="A0A1J0ERH4"/>
<organism evidence="4 5">
    <name type="scientific">Pseudomonas frederiksbergensis</name>
    <dbReference type="NCBI Taxonomy" id="104087"/>
    <lineage>
        <taxon>Bacteria</taxon>
        <taxon>Pseudomonadati</taxon>
        <taxon>Pseudomonadota</taxon>
        <taxon>Gammaproteobacteria</taxon>
        <taxon>Pseudomonadales</taxon>
        <taxon>Pseudomonadaceae</taxon>
        <taxon>Pseudomonas</taxon>
    </lineage>
</organism>
<dbReference type="OrthoDB" id="7061261at2"/>
<dbReference type="RefSeq" id="WP_071554932.1">
    <property type="nucleotide sequence ID" value="NZ_CP017886.1"/>
</dbReference>
<dbReference type="GeneID" id="46911329"/>
<dbReference type="NCBIfam" id="TIGR02258">
    <property type="entry name" value="2_5_ligase"/>
    <property type="match status" value="1"/>
</dbReference>
<dbReference type="GO" id="GO:0016874">
    <property type="term" value="F:ligase activity"/>
    <property type="evidence" value="ECO:0007669"/>
    <property type="project" value="UniProtKB-KW"/>
</dbReference>
<dbReference type="PANTHER" id="PTHR35561">
    <property type="entry name" value="RNA 2',3'-CYCLIC PHOSPHODIESTERASE"/>
    <property type="match status" value="1"/>
</dbReference>
<gene>
    <name evidence="4" type="ORF">BLL42_23895</name>
</gene>
<dbReference type="HAMAP" id="MF_01940">
    <property type="entry name" value="RNA_CPDase"/>
    <property type="match status" value="1"/>
</dbReference>
<dbReference type="Proteomes" id="UP000182567">
    <property type="component" value="Chromosome"/>
</dbReference>
<evidence type="ECO:0000313" key="5">
    <source>
        <dbReference type="Proteomes" id="UP000182567"/>
    </source>
</evidence>
<dbReference type="InterPro" id="IPR014051">
    <property type="entry name" value="Phosphoesterase_HXTX"/>
</dbReference>
<dbReference type="PANTHER" id="PTHR35561:SF1">
    <property type="entry name" value="RNA 2',3'-CYCLIC PHOSPHODIESTERASE"/>
    <property type="match status" value="1"/>
</dbReference>
<dbReference type="Gene3D" id="3.90.1140.10">
    <property type="entry name" value="Cyclic phosphodiesterase"/>
    <property type="match status" value="1"/>
</dbReference>
<dbReference type="GO" id="GO:0008664">
    <property type="term" value="F:RNA 2',3'-cyclic 3'-phosphodiesterase activity"/>
    <property type="evidence" value="ECO:0007669"/>
    <property type="project" value="UniProtKB-EC"/>
</dbReference>
<dbReference type="Pfam" id="PF02834">
    <property type="entry name" value="LigT_PEase"/>
    <property type="match status" value="1"/>
</dbReference>
<comment type="function">
    <text evidence="2">Hydrolyzes RNA 2',3'-cyclic phosphodiester to an RNA 2'-phosphomonoester.</text>
</comment>
<keyword evidence="4" id="KW-0436">Ligase</keyword>
<feature type="short sequence motif" description="HXTX 1" evidence="2">
    <location>
        <begin position="50"/>
        <end position="53"/>
    </location>
</feature>
<dbReference type="InterPro" id="IPR004175">
    <property type="entry name" value="RNA_CPDase"/>
</dbReference>
<dbReference type="SUPFAM" id="SSF55144">
    <property type="entry name" value="LigT-like"/>
    <property type="match status" value="1"/>
</dbReference>
<name>A0A1J0ERH4_9PSED</name>
<accession>A0A1J0ERH4</accession>
<keyword evidence="1 2" id="KW-0378">Hydrolase</keyword>
<dbReference type="GO" id="GO:0004113">
    <property type="term" value="F:2',3'-cyclic-nucleotide 3'-phosphodiesterase activity"/>
    <property type="evidence" value="ECO:0007669"/>
    <property type="project" value="InterPro"/>
</dbReference>
<feature type="active site" description="Proton acceptor" evidence="2">
    <location>
        <position position="134"/>
    </location>
</feature>
<reference evidence="5" key="1">
    <citation type="submission" date="2016-10" db="EMBL/GenBank/DDBJ databases">
        <title>Pseudomonas frederiksbergensis ERGS4:02 complete genome.</title>
        <authorList>
            <person name="Kumar R."/>
            <person name="Acharya V."/>
            <person name="Singh D."/>
        </authorList>
    </citation>
    <scope>NUCLEOTIDE SEQUENCE [LARGE SCALE GENOMIC DNA]</scope>
    <source>
        <strain evidence="5">ERGS4:02</strain>
    </source>
</reference>
<feature type="short sequence motif" description="HXTX 2" evidence="2">
    <location>
        <begin position="134"/>
        <end position="137"/>
    </location>
</feature>
<evidence type="ECO:0000313" key="4">
    <source>
        <dbReference type="EMBL" id="APC18606.1"/>
    </source>
</evidence>
<dbReference type="EC" id="3.1.4.58" evidence="2"/>
<feature type="domain" description="Phosphoesterase HXTX" evidence="3">
    <location>
        <begin position="23"/>
        <end position="97"/>
    </location>
</feature>
<proteinExistence type="inferred from homology"/>
<comment type="catalytic activity">
    <reaction evidence="2">
        <text>a 3'-end 2',3'-cyclophospho-ribonucleotide-RNA + H2O = a 3'-end 2'-phospho-ribonucleotide-RNA + H(+)</text>
        <dbReference type="Rhea" id="RHEA:11828"/>
        <dbReference type="Rhea" id="RHEA-COMP:10464"/>
        <dbReference type="Rhea" id="RHEA-COMP:17353"/>
        <dbReference type="ChEBI" id="CHEBI:15377"/>
        <dbReference type="ChEBI" id="CHEBI:15378"/>
        <dbReference type="ChEBI" id="CHEBI:83064"/>
        <dbReference type="ChEBI" id="CHEBI:173113"/>
        <dbReference type="EC" id="3.1.4.58"/>
    </reaction>
</comment>
<sequence>MSNGPREQGEPFKRLFFALPCATAQRRAIAQWRNALGLNSGRPVPAENFHLTLMFLGSVAVAQIPGICAAAAQVRTPGEPLTVALDRLDAWRRAGVLLLAPAQTPLPLRQLVYALQQAMLALGFEDAPREYRPHLTLMRDFREPVPESDTPPDFHLNARHFALFESHKGRYRSLAEWPLVPMTGSGQ</sequence>
<evidence type="ECO:0000256" key="1">
    <source>
        <dbReference type="ARBA" id="ARBA00022801"/>
    </source>
</evidence>
<evidence type="ECO:0000256" key="2">
    <source>
        <dbReference type="HAMAP-Rule" id="MF_01940"/>
    </source>
</evidence>
<dbReference type="InterPro" id="IPR009097">
    <property type="entry name" value="Cyclic_Pdiesterase"/>
</dbReference>
<comment type="similarity">
    <text evidence="2">Belongs to the 2H phosphoesterase superfamily. ThpR family.</text>
</comment>
<dbReference type="EMBL" id="CP017886">
    <property type="protein sequence ID" value="APC18606.1"/>
    <property type="molecule type" value="Genomic_DNA"/>
</dbReference>
<protein>
    <recommendedName>
        <fullName evidence="2">RNA 2',3'-cyclic phosphodiesterase</fullName>
        <shortName evidence="2">RNA 2',3'-CPDase</shortName>
        <ecNumber evidence="2">3.1.4.58</ecNumber>
    </recommendedName>
</protein>
<feature type="active site" description="Proton donor" evidence="2">
    <location>
        <position position="50"/>
    </location>
</feature>
<evidence type="ECO:0000259" key="3">
    <source>
        <dbReference type="Pfam" id="PF02834"/>
    </source>
</evidence>